<sequence>MLIIEVKARYLAAAYLREISRLCALFQERSATPILASYAAEFGAATLAQEGEKQEQYHSQGGSRVSGYCPSGPDWPSPPLDDDLNAVSEYQTHIKSNIPPLLTRRSSTTTGKRTTVTTQPLNTSPMDGQEESWEIDLSQNDYNQYPVAGGDNVAQGDSIQGSGNVVAAQWTDSEECMTTALLQAVGEDGPDFARSNASPHQPLSIPDPAAGGCRIDDGHPVDDGYPASDHLANDGFSANGNPTEHSVHHRNRTTSVIEPEDVQFPGLVLPRPEQGLVPYRKRTTHIYRLLYIISRAY</sequence>
<dbReference type="AlphaFoldDB" id="A0AAD5RKW4"/>
<protein>
    <submittedName>
        <fullName evidence="2">Uncharacterized protein</fullName>
    </submittedName>
</protein>
<reference evidence="2" key="1">
    <citation type="submission" date="2022-07" db="EMBL/GenBank/DDBJ databases">
        <title>Draft genome sequence of Zalerion maritima ATCC 34329, a (micro)plastics degrading marine fungus.</title>
        <authorList>
            <person name="Paco A."/>
            <person name="Goncalves M.F.M."/>
            <person name="Rocha-Santos T.A.P."/>
            <person name="Alves A."/>
        </authorList>
    </citation>
    <scope>NUCLEOTIDE SEQUENCE</scope>
    <source>
        <strain evidence="2">ATCC 34329</strain>
    </source>
</reference>
<feature type="region of interest" description="Disordered" evidence="1">
    <location>
        <begin position="190"/>
        <end position="255"/>
    </location>
</feature>
<organism evidence="2 3">
    <name type="scientific">Zalerion maritima</name>
    <dbReference type="NCBI Taxonomy" id="339359"/>
    <lineage>
        <taxon>Eukaryota</taxon>
        <taxon>Fungi</taxon>
        <taxon>Dikarya</taxon>
        <taxon>Ascomycota</taxon>
        <taxon>Pezizomycotina</taxon>
        <taxon>Sordariomycetes</taxon>
        <taxon>Lulworthiomycetidae</taxon>
        <taxon>Lulworthiales</taxon>
        <taxon>Lulworthiaceae</taxon>
        <taxon>Zalerion</taxon>
    </lineage>
</organism>
<keyword evidence="3" id="KW-1185">Reference proteome</keyword>
<feature type="region of interest" description="Disordered" evidence="1">
    <location>
        <begin position="101"/>
        <end position="128"/>
    </location>
</feature>
<evidence type="ECO:0000313" key="3">
    <source>
        <dbReference type="Proteomes" id="UP001201980"/>
    </source>
</evidence>
<gene>
    <name evidence="2" type="ORF">MKZ38_004797</name>
</gene>
<dbReference type="Proteomes" id="UP001201980">
    <property type="component" value="Unassembled WGS sequence"/>
</dbReference>
<comment type="caution">
    <text evidence="2">The sequence shown here is derived from an EMBL/GenBank/DDBJ whole genome shotgun (WGS) entry which is preliminary data.</text>
</comment>
<accession>A0AAD5RKW4</accession>
<dbReference type="EMBL" id="JAKWBI020000282">
    <property type="protein sequence ID" value="KAJ2897315.1"/>
    <property type="molecule type" value="Genomic_DNA"/>
</dbReference>
<proteinExistence type="predicted"/>
<evidence type="ECO:0000256" key="1">
    <source>
        <dbReference type="SAM" id="MobiDB-lite"/>
    </source>
</evidence>
<evidence type="ECO:0000313" key="2">
    <source>
        <dbReference type="EMBL" id="KAJ2897315.1"/>
    </source>
</evidence>
<feature type="compositionally biased region" description="Low complexity" evidence="1">
    <location>
        <begin position="103"/>
        <end position="118"/>
    </location>
</feature>
<name>A0AAD5RKW4_9PEZI</name>